<keyword evidence="8 10" id="KW-1133">Transmembrane helix</keyword>
<evidence type="ECO:0000256" key="2">
    <source>
        <dbReference type="ARBA" id="ARBA00007246"/>
    </source>
</evidence>
<organism evidence="12 13">
    <name type="scientific">Asaia siamensis</name>
    <dbReference type="NCBI Taxonomy" id="110479"/>
    <lineage>
        <taxon>Bacteria</taxon>
        <taxon>Pseudomonadati</taxon>
        <taxon>Pseudomonadota</taxon>
        <taxon>Alphaproteobacteria</taxon>
        <taxon>Acetobacterales</taxon>
        <taxon>Acetobacteraceae</taxon>
        <taxon>Asaia</taxon>
    </lineage>
</organism>
<dbReference type="PANTHER" id="PTHR38831">
    <property type="entry name" value="TYPE II SECRETION SYSTEM PROTEIN K"/>
    <property type="match status" value="1"/>
</dbReference>
<keyword evidence="6 10" id="KW-0812">Transmembrane</keyword>
<dbReference type="RefSeq" id="WP_188426804.1">
    <property type="nucleotide sequence ID" value="NZ_BMCH01000005.1"/>
</dbReference>
<protein>
    <recommendedName>
        <fullName evidence="11">T2SS protein K first SAM-like domain-containing protein</fullName>
    </recommendedName>
</protein>
<dbReference type="InterPro" id="IPR049031">
    <property type="entry name" value="T2SSK_SAM-like_1st"/>
</dbReference>
<evidence type="ECO:0000256" key="3">
    <source>
        <dbReference type="ARBA" id="ARBA00022448"/>
    </source>
</evidence>
<dbReference type="Pfam" id="PF21687">
    <property type="entry name" value="T2SSK_1st"/>
    <property type="match status" value="1"/>
</dbReference>
<keyword evidence="4" id="KW-1003">Cell membrane</keyword>
<evidence type="ECO:0000256" key="7">
    <source>
        <dbReference type="ARBA" id="ARBA00022927"/>
    </source>
</evidence>
<keyword evidence="9 10" id="KW-0472">Membrane</keyword>
<dbReference type="Gene3D" id="1.10.40.60">
    <property type="entry name" value="EpsJ-like"/>
    <property type="match status" value="1"/>
</dbReference>
<sequence length="271" mass="29284">MSAIRKKHEGGFALLITLWTLAGLSFLVAMILASAGSELRETRLLRRTAQMDSVAEGGIWTGVFHELGPEKNRWSSDGTPHTLMQDGMKLTIRVQSQASRINPNIAPRPLLAALLQQGGATPPQADALAGDIVAWRSRSQNNDPNEQKRFLGAGLSYRPPHAPFQSLQELALVPGMTAPLLDRLLPHLSLTQTEDLRLPLTDPVARAALARSGMAPLPPLQPGQAHGTSVDILVRVEDGQGGAVERRASFLLTGDNGRDTPDILRLAQMTR</sequence>
<feature type="transmembrane region" description="Helical" evidence="10">
    <location>
        <begin position="12"/>
        <end position="33"/>
    </location>
</feature>
<comment type="caution">
    <text evidence="12">The sequence shown here is derived from an EMBL/GenBank/DDBJ whole genome shotgun (WGS) entry which is preliminary data.</text>
</comment>
<comment type="subcellular location">
    <subcellularLocation>
        <location evidence="1">Cell inner membrane</location>
    </subcellularLocation>
</comment>
<dbReference type="EMBL" id="BMCH01000005">
    <property type="protein sequence ID" value="GGC35934.1"/>
    <property type="molecule type" value="Genomic_DNA"/>
</dbReference>
<gene>
    <name evidence="12" type="ORF">GCM10007207_21910</name>
</gene>
<evidence type="ECO:0000256" key="9">
    <source>
        <dbReference type="ARBA" id="ARBA00023136"/>
    </source>
</evidence>
<comment type="similarity">
    <text evidence="2">Belongs to the GSP K family.</text>
</comment>
<evidence type="ECO:0000313" key="13">
    <source>
        <dbReference type="Proteomes" id="UP000637769"/>
    </source>
</evidence>
<evidence type="ECO:0000313" key="12">
    <source>
        <dbReference type="EMBL" id="GGC35934.1"/>
    </source>
</evidence>
<dbReference type="InterPro" id="IPR038072">
    <property type="entry name" value="GspK_central_sf"/>
</dbReference>
<name>A0ABQ1M7C3_9PROT</name>
<evidence type="ECO:0000256" key="8">
    <source>
        <dbReference type="ARBA" id="ARBA00022989"/>
    </source>
</evidence>
<dbReference type="InterPro" id="IPR005628">
    <property type="entry name" value="GspK"/>
</dbReference>
<keyword evidence="7" id="KW-0653">Protein transport</keyword>
<feature type="domain" description="T2SS protein K first SAM-like" evidence="11">
    <location>
        <begin position="107"/>
        <end position="190"/>
    </location>
</feature>
<evidence type="ECO:0000256" key="6">
    <source>
        <dbReference type="ARBA" id="ARBA00022692"/>
    </source>
</evidence>
<evidence type="ECO:0000256" key="4">
    <source>
        <dbReference type="ARBA" id="ARBA00022475"/>
    </source>
</evidence>
<keyword evidence="13" id="KW-1185">Reference proteome</keyword>
<evidence type="ECO:0000259" key="11">
    <source>
        <dbReference type="Pfam" id="PF21687"/>
    </source>
</evidence>
<keyword evidence="3" id="KW-0813">Transport</keyword>
<accession>A0ABQ1M7C3</accession>
<keyword evidence="5" id="KW-0997">Cell inner membrane</keyword>
<evidence type="ECO:0000256" key="5">
    <source>
        <dbReference type="ARBA" id="ARBA00022519"/>
    </source>
</evidence>
<dbReference type="PANTHER" id="PTHR38831:SF2">
    <property type="entry name" value="TYPE II SECRETION SYSTEM PROTEIN K"/>
    <property type="match status" value="1"/>
</dbReference>
<dbReference type="Proteomes" id="UP000637769">
    <property type="component" value="Unassembled WGS sequence"/>
</dbReference>
<evidence type="ECO:0000256" key="10">
    <source>
        <dbReference type="SAM" id="Phobius"/>
    </source>
</evidence>
<reference evidence="13" key="1">
    <citation type="journal article" date="2019" name="Int. J. Syst. Evol. Microbiol.">
        <title>The Global Catalogue of Microorganisms (GCM) 10K type strain sequencing project: providing services to taxonomists for standard genome sequencing and annotation.</title>
        <authorList>
            <consortium name="The Broad Institute Genomics Platform"/>
            <consortium name="The Broad Institute Genome Sequencing Center for Infectious Disease"/>
            <person name="Wu L."/>
            <person name="Ma J."/>
        </authorList>
    </citation>
    <scope>NUCLEOTIDE SEQUENCE [LARGE SCALE GENOMIC DNA]</scope>
    <source>
        <strain evidence="13">CCM 7132</strain>
    </source>
</reference>
<proteinExistence type="inferred from homology"/>
<evidence type="ECO:0000256" key="1">
    <source>
        <dbReference type="ARBA" id="ARBA00004533"/>
    </source>
</evidence>
<dbReference type="SUPFAM" id="SSF158544">
    <property type="entry name" value="GspK insert domain-like"/>
    <property type="match status" value="1"/>
</dbReference>